<evidence type="ECO:0000256" key="5">
    <source>
        <dbReference type="ARBA" id="ARBA00023136"/>
    </source>
</evidence>
<reference evidence="8" key="1">
    <citation type="journal article" date="2014" name="Int. J. Syst. Evol. Microbiol.">
        <title>Complete genome sequence of Corynebacterium casei LMG S-19264T (=DSM 44701T), isolated from a smear-ripened cheese.</title>
        <authorList>
            <consortium name="US DOE Joint Genome Institute (JGI-PGF)"/>
            <person name="Walter F."/>
            <person name="Albersmeier A."/>
            <person name="Kalinowski J."/>
            <person name="Ruckert C."/>
        </authorList>
    </citation>
    <scope>NUCLEOTIDE SEQUENCE</scope>
    <source>
        <strain evidence="8">VKM B-2555</strain>
    </source>
</reference>
<feature type="transmembrane region" description="Helical" evidence="6">
    <location>
        <begin position="250"/>
        <end position="269"/>
    </location>
</feature>
<feature type="domain" description="EamA" evidence="7">
    <location>
        <begin position="4"/>
        <end position="136"/>
    </location>
</feature>
<feature type="transmembrane region" description="Helical" evidence="6">
    <location>
        <begin position="122"/>
        <end position="140"/>
    </location>
</feature>
<dbReference type="EMBL" id="BSFK01000005">
    <property type="protein sequence ID" value="GLK75839.1"/>
    <property type="molecule type" value="Genomic_DNA"/>
</dbReference>
<evidence type="ECO:0000256" key="3">
    <source>
        <dbReference type="ARBA" id="ARBA00022692"/>
    </source>
</evidence>
<dbReference type="AlphaFoldDB" id="A0A9W6JGZ1"/>
<sequence length="315" mass="32527">MFLGVGLKVLSALLFTIMAALIRALGPDVPTGQVVFARSFFALAPLMTWLVWRGGVGAALKTRRPVGHALRGAVGVASMFCMFAGLARLPLPDATALGYASPLFTVVFAALLLREHVGPHRWAAIAVGLSGVLAMLWPQLQSGALASALSGAEGASETAVGAAFAVGATVLTAGAMIQIRRLTQSEGTGAIVFYFTLWSMVTGLVISALFGWRWPADGREAALLVGVGLVGGVAQILLTESYRHADASLIAPFEYTSILWALIIGLVAFGDLPSAWVAAGGAVVVASGAAVAWVERRLGLKRARAAKAAPPSPTV</sequence>
<evidence type="ECO:0000256" key="4">
    <source>
        <dbReference type="ARBA" id="ARBA00022989"/>
    </source>
</evidence>
<evidence type="ECO:0000256" key="1">
    <source>
        <dbReference type="ARBA" id="ARBA00004141"/>
    </source>
</evidence>
<feature type="transmembrane region" description="Helical" evidence="6">
    <location>
        <begin position="72"/>
        <end position="90"/>
    </location>
</feature>
<feature type="transmembrane region" description="Helical" evidence="6">
    <location>
        <begin position="275"/>
        <end position="294"/>
    </location>
</feature>
<feature type="transmembrane region" description="Helical" evidence="6">
    <location>
        <begin position="160"/>
        <end position="179"/>
    </location>
</feature>
<feature type="transmembrane region" description="Helical" evidence="6">
    <location>
        <begin position="96"/>
        <end position="113"/>
    </location>
</feature>
<organism evidence="8 9">
    <name type="scientific">Methylopila jiangsuensis</name>
    <dbReference type="NCBI Taxonomy" id="586230"/>
    <lineage>
        <taxon>Bacteria</taxon>
        <taxon>Pseudomonadati</taxon>
        <taxon>Pseudomonadota</taxon>
        <taxon>Alphaproteobacteria</taxon>
        <taxon>Hyphomicrobiales</taxon>
        <taxon>Methylopilaceae</taxon>
        <taxon>Methylopila</taxon>
    </lineage>
</organism>
<comment type="caution">
    <text evidence="8">The sequence shown here is derived from an EMBL/GenBank/DDBJ whole genome shotgun (WGS) entry which is preliminary data.</text>
</comment>
<dbReference type="InterPro" id="IPR037185">
    <property type="entry name" value="EmrE-like"/>
</dbReference>
<evidence type="ECO:0000313" key="9">
    <source>
        <dbReference type="Proteomes" id="UP001143364"/>
    </source>
</evidence>
<dbReference type="Proteomes" id="UP001143364">
    <property type="component" value="Unassembled WGS sequence"/>
</dbReference>
<gene>
    <name evidence="8" type="ORF">GCM10008171_10930</name>
</gene>
<dbReference type="Pfam" id="PF00892">
    <property type="entry name" value="EamA"/>
    <property type="match status" value="1"/>
</dbReference>
<protein>
    <submittedName>
        <fullName evidence="8">Transporter RarD family, DMT superfamily protein</fullName>
    </submittedName>
</protein>
<feature type="transmembrane region" description="Helical" evidence="6">
    <location>
        <begin position="40"/>
        <end position="60"/>
    </location>
</feature>
<dbReference type="PANTHER" id="PTHR22911">
    <property type="entry name" value="ACYL-MALONYL CONDENSING ENZYME-RELATED"/>
    <property type="match status" value="1"/>
</dbReference>
<feature type="transmembrane region" description="Helical" evidence="6">
    <location>
        <begin position="191"/>
        <end position="215"/>
    </location>
</feature>
<evidence type="ECO:0000313" key="8">
    <source>
        <dbReference type="EMBL" id="GLK75839.1"/>
    </source>
</evidence>
<keyword evidence="5 6" id="KW-0472">Membrane</keyword>
<evidence type="ECO:0000259" key="7">
    <source>
        <dbReference type="Pfam" id="PF00892"/>
    </source>
</evidence>
<dbReference type="PANTHER" id="PTHR22911:SF6">
    <property type="entry name" value="SOLUTE CARRIER FAMILY 35 MEMBER G1"/>
    <property type="match status" value="1"/>
</dbReference>
<keyword evidence="4 6" id="KW-1133">Transmembrane helix</keyword>
<comment type="subcellular location">
    <subcellularLocation>
        <location evidence="1">Membrane</location>
        <topology evidence="1">Multi-pass membrane protein</topology>
    </subcellularLocation>
</comment>
<dbReference type="Gene3D" id="1.10.3730.20">
    <property type="match status" value="1"/>
</dbReference>
<dbReference type="GO" id="GO:0016020">
    <property type="term" value="C:membrane"/>
    <property type="evidence" value="ECO:0007669"/>
    <property type="project" value="UniProtKB-SubCell"/>
</dbReference>
<dbReference type="SUPFAM" id="SSF103481">
    <property type="entry name" value="Multidrug resistance efflux transporter EmrE"/>
    <property type="match status" value="2"/>
</dbReference>
<proteinExistence type="inferred from homology"/>
<comment type="similarity">
    <text evidence="2">Belongs to the drug/metabolite transporter (DMT) superfamily. 10 TMS drug/metabolite exporter (DME) (TC 2.A.7.3) family.</text>
</comment>
<evidence type="ECO:0000256" key="2">
    <source>
        <dbReference type="ARBA" id="ARBA00009853"/>
    </source>
</evidence>
<accession>A0A9W6JGZ1</accession>
<reference evidence="8" key="2">
    <citation type="submission" date="2023-01" db="EMBL/GenBank/DDBJ databases">
        <authorList>
            <person name="Sun Q."/>
            <person name="Evtushenko L."/>
        </authorList>
    </citation>
    <scope>NUCLEOTIDE SEQUENCE</scope>
    <source>
        <strain evidence="8">VKM B-2555</strain>
    </source>
</reference>
<name>A0A9W6JGZ1_9HYPH</name>
<feature type="transmembrane region" description="Helical" evidence="6">
    <location>
        <begin position="221"/>
        <end position="238"/>
    </location>
</feature>
<evidence type="ECO:0000256" key="6">
    <source>
        <dbReference type="SAM" id="Phobius"/>
    </source>
</evidence>
<dbReference type="InterPro" id="IPR000620">
    <property type="entry name" value="EamA_dom"/>
</dbReference>
<keyword evidence="3 6" id="KW-0812">Transmembrane</keyword>
<keyword evidence="9" id="KW-1185">Reference proteome</keyword>